<dbReference type="PANTHER" id="PTHR18866">
    <property type="entry name" value="CARBOXYLASE:PYRUVATE/ACETYL-COA/PROPIONYL-COA CARBOXYLASE"/>
    <property type="match status" value="1"/>
</dbReference>
<comment type="catalytic activity">
    <reaction evidence="16">
        <text>propanoyl-CoA + hydrogencarbonate + ATP = (S)-methylmalonyl-CoA + ADP + phosphate + H(+)</text>
        <dbReference type="Rhea" id="RHEA:23720"/>
        <dbReference type="ChEBI" id="CHEBI:15378"/>
        <dbReference type="ChEBI" id="CHEBI:17544"/>
        <dbReference type="ChEBI" id="CHEBI:30616"/>
        <dbReference type="ChEBI" id="CHEBI:43474"/>
        <dbReference type="ChEBI" id="CHEBI:57327"/>
        <dbReference type="ChEBI" id="CHEBI:57392"/>
        <dbReference type="ChEBI" id="CHEBI:456216"/>
        <dbReference type="EC" id="6.4.1.3"/>
    </reaction>
    <physiologicalReaction direction="left-to-right" evidence="16">
        <dbReference type="Rhea" id="RHEA:23721"/>
    </physiologicalReaction>
</comment>
<dbReference type="Gene3D" id="3.30.700.30">
    <property type="match status" value="1"/>
</dbReference>
<dbReference type="EMBL" id="JAAAJA010000150">
    <property type="protein sequence ID" value="KAG0260590.1"/>
    <property type="molecule type" value="Genomic_DNA"/>
</dbReference>
<dbReference type="Pfam" id="PF00289">
    <property type="entry name" value="Biotin_carb_N"/>
    <property type="match status" value="1"/>
</dbReference>
<evidence type="ECO:0000259" key="18">
    <source>
        <dbReference type="PROSITE" id="PS50968"/>
    </source>
</evidence>
<dbReference type="InterPro" id="IPR005479">
    <property type="entry name" value="CPAse_ATP-bd"/>
</dbReference>
<evidence type="ECO:0000256" key="17">
    <source>
        <dbReference type="PROSITE-ProRule" id="PRU00409"/>
    </source>
</evidence>
<evidence type="ECO:0000256" key="8">
    <source>
        <dbReference type="ARBA" id="ARBA00022840"/>
    </source>
</evidence>
<dbReference type="Gene3D" id="3.30.470.20">
    <property type="entry name" value="ATP-grasp fold, B domain"/>
    <property type="match status" value="1"/>
</dbReference>
<dbReference type="PROSITE" id="PS50968">
    <property type="entry name" value="BIOTINYL_LIPOYL"/>
    <property type="match status" value="1"/>
</dbReference>
<dbReference type="InterPro" id="IPR005482">
    <property type="entry name" value="Biotin_COase_C"/>
</dbReference>
<protein>
    <recommendedName>
        <fullName evidence="4">propionyl-CoA carboxylase</fullName>
        <ecNumber evidence="4">6.4.1.3</ecNumber>
    </recommendedName>
</protein>
<evidence type="ECO:0000256" key="2">
    <source>
        <dbReference type="ARBA" id="ARBA00004305"/>
    </source>
</evidence>
<organism evidence="21 22">
    <name type="scientific">Mortierella polycephala</name>
    <dbReference type="NCBI Taxonomy" id="41804"/>
    <lineage>
        <taxon>Eukaryota</taxon>
        <taxon>Fungi</taxon>
        <taxon>Fungi incertae sedis</taxon>
        <taxon>Mucoromycota</taxon>
        <taxon>Mortierellomycotina</taxon>
        <taxon>Mortierellomycetes</taxon>
        <taxon>Mortierellales</taxon>
        <taxon>Mortierellaceae</taxon>
        <taxon>Mortierella</taxon>
    </lineage>
</organism>
<dbReference type="GO" id="GO:0016042">
    <property type="term" value="P:lipid catabolic process"/>
    <property type="evidence" value="ECO:0007669"/>
    <property type="project" value="UniProtKB-KW"/>
</dbReference>
<dbReference type="SMART" id="SM00878">
    <property type="entry name" value="Biotin_carb_C"/>
    <property type="match status" value="1"/>
</dbReference>
<dbReference type="GO" id="GO:0046872">
    <property type="term" value="F:metal ion binding"/>
    <property type="evidence" value="ECO:0007669"/>
    <property type="project" value="UniProtKB-KW"/>
</dbReference>
<dbReference type="InterPro" id="IPR001882">
    <property type="entry name" value="Biotin_BS"/>
</dbReference>
<proteinExistence type="predicted"/>
<evidence type="ECO:0000256" key="7">
    <source>
        <dbReference type="ARBA" id="ARBA00022741"/>
    </source>
</evidence>
<keyword evidence="10" id="KW-0809">Transit peptide</keyword>
<dbReference type="FunFam" id="3.30.470.20:FF:000028">
    <property type="entry name" value="Methylcrotonoyl-CoA carboxylase subunit alpha, mitochondrial"/>
    <property type="match status" value="1"/>
</dbReference>
<evidence type="ECO:0000259" key="20">
    <source>
        <dbReference type="PROSITE" id="PS50979"/>
    </source>
</evidence>
<dbReference type="PANTHER" id="PTHR18866:SF33">
    <property type="entry name" value="METHYLCROTONOYL-COA CARBOXYLASE SUBUNIT ALPHA, MITOCHONDRIAL-RELATED"/>
    <property type="match status" value="1"/>
</dbReference>
<dbReference type="InterPro" id="IPR050856">
    <property type="entry name" value="Biotin_carboxylase_complex"/>
</dbReference>
<dbReference type="Pfam" id="PF18140">
    <property type="entry name" value="PCC_BT"/>
    <property type="match status" value="1"/>
</dbReference>
<dbReference type="Pfam" id="PF02786">
    <property type="entry name" value="CPSase_L_D2"/>
    <property type="match status" value="1"/>
</dbReference>
<evidence type="ECO:0000256" key="12">
    <source>
        <dbReference type="ARBA" id="ARBA00023098"/>
    </source>
</evidence>
<dbReference type="NCBIfam" id="NF006367">
    <property type="entry name" value="PRK08591.1"/>
    <property type="match status" value="1"/>
</dbReference>
<evidence type="ECO:0000256" key="16">
    <source>
        <dbReference type="ARBA" id="ARBA00049495"/>
    </source>
</evidence>
<dbReference type="InterPro" id="IPR011054">
    <property type="entry name" value="Rudment_hybrid_motif"/>
</dbReference>
<dbReference type="CDD" id="cd06850">
    <property type="entry name" value="biotinyl_domain"/>
    <property type="match status" value="1"/>
</dbReference>
<dbReference type="AlphaFoldDB" id="A0A9P6Q923"/>
<dbReference type="GO" id="GO:0005759">
    <property type="term" value="C:mitochondrial matrix"/>
    <property type="evidence" value="ECO:0007669"/>
    <property type="project" value="UniProtKB-SubCell"/>
</dbReference>
<feature type="domain" description="ATP-grasp" evidence="19">
    <location>
        <begin position="178"/>
        <end position="373"/>
    </location>
</feature>
<name>A0A9P6Q923_9FUNG</name>
<evidence type="ECO:0000313" key="21">
    <source>
        <dbReference type="EMBL" id="KAG0260590.1"/>
    </source>
</evidence>
<dbReference type="GO" id="GO:0004658">
    <property type="term" value="F:propionyl-CoA carboxylase activity"/>
    <property type="evidence" value="ECO:0007669"/>
    <property type="project" value="UniProtKB-EC"/>
</dbReference>
<keyword evidence="22" id="KW-1185">Reference proteome</keyword>
<keyword evidence="14" id="KW-0464">Manganese</keyword>
<keyword evidence="9" id="KW-0460">Magnesium</keyword>
<comment type="pathway">
    <text evidence="3">Metabolic intermediate metabolism; propanoyl-CoA degradation; succinyl-CoA from propanoyl-CoA: step 1/3.</text>
</comment>
<dbReference type="Pfam" id="PF00364">
    <property type="entry name" value="Biotin_lipoyl"/>
    <property type="match status" value="1"/>
</dbReference>
<keyword evidence="6" id="KW-0479">Metal-binding</keyword>
<dbReference type="SUPFAM" id="SSF56059">
    <property type="entry name" value="Glutathione synthetase ATP-binding domain-like"/>
    <property type="match status" value="1"/>
</dbReference>
<evidence type="ECO:0000259" key="19">
    <source>
        <dbReference type="PROSITE" id="PS50975"/>
    </source>
</evidence>
<gene>
    <name evidence="21" type="ORF">BG011_001808</name>
</gene>
<accession>A0A9P6Q923</accession>
<evidence type="ECO:0000256" key="6">
    <source>
        <dbReference type="ARBA" id="ARBA00022723"/>
    </source>
</evidence>
<dbReference type="InterPro" id="IPR016185">
    <property type="entry name" value="PreATP-grasp_dom_sf"/>
</dbReference>
<keyword evidence="8 17" id="KW-0067">ATP-binding</keyword>
<dbReference type="InterPro" id="IPR041265">
    <property type="entry name" value="PCC_BT"/>
</dbReference>
<comment type="subcellular location">
    <subcellularLocation>
        <location evidence="2">Mitochondrion matrix</location>
    </subcellularLocation>
</comment>
<keyword evidence="7 17" id="KW-0547">Nucleotide-binding</keyword>
<comment type="cofactor">
    <cofactor evidence="1">
        <name>biotin</name>
        <dbReference type="ChEBI" id="CHEBI:57586"/>
    </cofactor>
</comment>
<comment type="caution">
    <text evidence="21">The sequence shown here is derived from an EMBL/GenBank/DDBJ whole genome shotgun (WGS) entry which is preliminary data.</text>
</comment>
<evidence type="ECO:0000256" key="4">
    <source>
        <dbReference type="ARBA" id="ARBA00013050"/>
    </source>
</evidence>
<dbReference type="FunFam" id="3.30.1490.20:FF:000003">
    <property type="entry name" value="acetyl-CoA carboxylase isoform X1"/>
    <property type="match status" value="1"/>
</dbReference>
<feature type="domain" description="Lipoyl-binding" evidence="18">
    <location>
        <begin position="662"/>
        <end position="737"/>
    </location>
</feature>
<dbReference type="OrthoDB" id="196847at2759"/>
<dbReference type="PROSITE" id="PS00866">
    <property type="entry name" value="CPSASE_1"/>
    <property type="match status" value="1"/>
</dbReference>
<dbReference type="GO" id="GO:0005524">
    <property type="term" value="F:ATP binding"/>
    <property type="evidence" value="ECO:0007669"/>
    <property type="project" value="UniProtKB-UniRule"/>
</dbReference>
<evidence type="ECO:0000256" key="11">
    <source>
        <dbReference type="ARBA" id="ARBA00022963"/>
    </source>
</evidence>
<dbReference type="InterPro" id="IPR000089">
    <property type="entry name" value="Biotin_lipoyl"/>
</dbReference>
<dbReference type="PROSITE" id="PS00867">
    <property type="entry name" value="CPSASE_2"/>
    <property type="match status" value="1"/>
</dbReference>
<dbReference type="FunFam" id="3.40.50.20:FF:000010">
    <property type="entry name" value="Propionyl-CoA carboxylase subunit alpha"/>
    <property type="match status" value="1"/>
</dbReference>
<dbReference type="SUPFAM" id="SSF51230">
    <property type="entry name" value="Single hybrid motif"/>
    <property type="match status" value="1"/>
</dbReference>
<keyword evidence="13" id="KW-0496">Mitochondrion</keyword>
<evidence type="ECO:0000256" key="3">
    <source>
        <dbReference type="ARBA" id="ARBA00005060"/>
    </source>
</evidence>
<dbReference type="SUPFAM" id="SSF52440">
    <property type="entry name" value="PreATP-grasp domain"/>
    <property type="match status" value="1"/>
</dbReference>
<evidence type="ECO:0000256" key="9">
    <source>
        <dbReference type="ARBA" id="ARBA00022842"/>
    </source>
</evidence>
<dbReference type="Gene3D" id="2.40.50.100">
    <property type="match status" value="1"/>
</dbReference>
<dbReference type="SUPFAM" id="SSF51246">
    <property type="entry name" value="Rudiment single hybrid motif"/>
    <property type="match status" value="1"/>
</dbReference>
<keyword evidence="15" id="KW-0092">Biotin</keyword>
<dbReference type="PROSITE" id="PS50979">
    <property type="entry name" value="BC"/>
    <property type="match status" value="1"/>
</dbReference>
<dbReference type="InterPro" id="IPR005481">
    <property type="entry name" value="BC-like_N"/>
</dbReference>
<feature type="domain" description="Biotin carboxylation" evidence="20">
    <location>
        <begin position="57"/>
        <end position="505"/>
    </location>
</feature>
<dbReference type="FunFam" id="2.40.50.100:FF:000003">
    <property type="entry name" value="Acetyl-CoA carboxylase biotin carboxyl carrier protein"/>
    <property type="match status" value="1"/>
</dbReference>
<evidence type="ECO:0000313" key="22">
    <source>
        <dbReference type="Proteomes" id="UP000726737"/>
    </source>
</evidence>
<dbReference type="PROSITE" id="PS00188">
    <property type="entry name" value="BIOTIN"/>
    <property type="match status" value="1"/>
</dbReference>
<dbReference type="InterPro" id="IPR011764">
    <property type="entry name" value="Biotin_carboxylation_dom"/>
</dbReference>
<dbReference type="InterPro" id="IPR011761">
    <property type="entry name" value="ATP-grasp"/>
</dbReference>
<sequence>MSLSLAAAIPRTTGRWVCSLTATRQRLFHSSALSRAAAASPSQQLQGQQDYSQYGKTFDKILIANRGEIACRVIRTAKKMGIKTVAIHSDADVHSLHVQLADEAVNVGPAPTSQSYLNIPNIIKAIKDTGAQAVHPGYGFLSENATFVKALDEVGVTFIGPSQEAMAAMGDKIQSKIIAKDSKVNIIPGFNGVVRDVDHALQISRDIGYPVMLKASAGGGGKGMRIAWTDDEVREGYKIAKTESMASFGDDRLLVEKFIDNPRHIEIQIIADKHGNTLYLPERECSIQRRNQKVIEEAPSTHIDEKTRKAMGEQAVMLSKHVKYSSAGTVEFLVDSARNFYFLEMNTRLQVEHPITEYITGMDLVEQMIRVAANQKLIPKQEDIKINGWAIESRVYAEDPEKYLPSIGRLSKYIEPKSTKGKDEVRCDSGIVEGSEISIYYDPMICKLCTHGDTREEAIDNMKRALDSYVIKGVTHNIPLLREVISHDRFGSGKYSTKFLAEEYPTGFKGHAPNPASLAQLASMAGLMHAKRELRNWAWGRGREALLKEDLQGKAPQSWELFIGVQGVDDKIPVKVEKIGKGANGEDEFEIHTPGVTPFKSSAHWPLESPLITNTFDNGDEVTLQYLDTLPLGFRVQHMGTKFDITVNNPAQHALSKYMPIKEKASTTNMILSPMPGSVVSVDVKVGDVVAEGTAVATIEAMKMANVLRSVRAGVVKSVKVQAGDSVAGDELLIEFEDESKDVAKGEEKK</sequence>
<evidence type="ECO:0000256" key="1">
    <source>
        <dbReference type="ARBA" id="ARBA00001953"/>
    </source>
</evidence>
<dbReference type="InterPro" id="IPR011053">
    <property type="entry name" value="Single_hybrid_motif"/>
</dbReference>
<dbReference type="Proteomes" id="UP000726737">
    <property type="component" value="Unassembled WGS sequence"/>
</dbReference>
<evidence type="ECO:0000256" key="5">
    <source>
        <dbReference type="ARBA" id="ARBA00022598"/>
    </source>
</evidence>
<dbReference type="EC" id="6.4.1.3" evidence="4"/>
<keyword evidence="11" id="KW-0442">Lipid degradation</keyword>
<keyword evidence="12" id="KW-0443">Lipid metabolism</keyword>
<reference evidence="21" key="1">
    <citation type="journal article" date="2020" name="Fungal Divers.">
        <title>Resolving the Mortierellaceae phylogeny through synthesis of multi-gene phylogenetics and phylogenomics.</title>
        <authorList>
            <person name="Vandepol N."/>
            <person name="Liber J."/>
            <person name="Desiro A."/>
            <person name="Na H."/>
            <person name="Kennedy M."/>
            <person name="Barry K."/>
            <person name="Grigoriev I.V."/>
            <person name="Miller A.N."/>
            <person name="O'Donnell K."/>
            <person name="Stajich J.E."/>
            <person name="Bonito G."/>
        </authorList>
    </citation>
    <scope>NUCLEOTIDE SEQUENCE</scope>
    <source>
        <strain evidence="21">KOD948</strain>
    </source>
</reference>
<evidence type="ECO:0000256" key="10">
    <source>
        <dbReference type="ARBA" id="ARBA00022946"/>
    </source>
</evidence>
<dbReference type="Pfam" id="PF02785">
    <property type="entry name" value="Biotin_carb_C"/>
    <property type="match status" value="1"/>
</dbReference>
<evidence type="ECO:0000256" key="14">
    <source>
        <dbReference type="ARBA" id="ARBA00023211"/>
    </source>
</evidence>
<evidence type="ECO:0000256" key="15">
    <source>
        <dbReference type="ARBA" id="ARBA00023267"/>
    </source>
</evidence>
<evidence type="ECO:0000256" key="13">
    <source>
        <dbReference type="ARBA" id="ARBA00023128"/>
    </source>
</evidence>
<dbReference type="PROSITE" id="PS50975">
    <property type="entry name" value="ATP_GRASP"/>
    <property type="match status" value="1"/>
</dbReference>
<keyword evidence="5" id="KW-0436">Ligase</keyword>